<sequence length="239" mass="27438">MGMELIIQAQSDEQAKSHAQDFRRILSGSPKYKDYLISKEFTQLGLLRDEVTKVHTIYLHNPKNPRLPTKIIIVGMSPGALLSHKRVGFVWSSDLSISGLTSERQNLVWAAMLSRRANSQGPVIVECPARAPAGPVYDTWEKYEQKLIDKVKLRPDYDFYCFKFKYDLGIRDGFFDEEFIESEKDKYGALFGTFYEADFFASDTVWYEEGHFANKTDEATDLFLEFNPVDDSVSNLKDD</sequence>
<name>A0A0F9VRT3_9ZZZZ</name>
<organism evidence="1">
    <name type="scientific">marine sediment metagenome</name>
    <dbReference type="NCBI Taxonomy" id="412755"/>
    <lineage>
        <taxon>unclassified sequences</taxon>
        <taxon>metagenomes</taxon>
        <taxon>ecological metagenomes</taxon>
    </lineage>
</organism>
<evidence type="ECO:0000313" key="1">
    <source>
        <dbReference type="EMBL" id="KKN76201.1"/>
    </source>
</evidence>
<gene>
    <name evidence="1" type="ORF">LCGC14_0372270</name>
</gene>
<proteinExistence type="predicted"/>
<comment type="caution">
    <text evidence="1">The sequence shown here is derived from an EMBL/GenBank/DDBJ whole genome shotgun (WGS) entry which is preliminary data.</text>
</comment>
<dbReference type="AlphaFoldDB" id="A0A0F9VRT3"/>
<protein>
    <submittedName>
        <fullName evidence="1">Uncharacterized protein</fullName>
    </submittedName>
</protein>
<dbReference type="EMBL" id="LAZR01000298">
    <property type="protein sequence ID" value="KKN76201.1"/>
    <property type="molecule type" value="Genomic_DNA"/>
</dbReference>
<reference evidence="1" key="1">
    <citation type="journal article" date="2015" name="Nature">
        <title>Complex archaea that bridge the gap between prokaryotes and eukaryotes.</title>
        <authorList>
            <person name="Spang A."/>
            <person name="Saw J.H."/>
            <person name="Jorgensen S.L."/>
            <person name="Zaremba-Niedzwiedzka K."/>
            <person name="Martijn J."/>
            <person name="Lind A.E."/>
            <person name="van Eijk R."/>
            <person name="Schleper C."/>
            <person name="Guy L."/>
            <person name="Ettema T.J."/>
        </authorList>
    </citation>
    <scope>NUCLEOTIDE SEQUENCE</scope>
</reference>
<accession>A0A0F9VRT3</accession>